<keyword evidence="8" id="KW-0648">Protein biosynthesis</keyword>
<name>A0A7W2EM19_9BURK</name>
<dbReference type="InterPro" id="IPR016633">
    <property type="entry name" value="EarP"/>
</dbReference>
<evidence type="ECO:0000256" key="4">
    <source>
        <dbReference type="ARBA" id="ARBA00024346"/>
    </source>
</evidence>
<dbReference type="Pfam" id="PF10093">
    <property type="entry name" value="EarP"/>
    <property type="match status" value="1"/>
</dbReference>
<dbReference type="PIRSF" id="PIRSF015557">
    <property type="entry name" value="UCP015557"/>
    <property type="match status" value="1"/>
</dbReference>
<evidence type="ECO:0000313" key="9">
    <source>
        <dbReference type="Proteomes" id="UP000566711"/>
    </source>
</evidence>
<evidence type="ECO:0000256" key="5">
    <source>
        <dbReference type="ARBA" id="ARBA00024416"/>
    </source>
</evidence>
<evidence type="ECO:0000256" key="7">
    <source>
        <dbReference type="ARBA" id="ARBA00048472"/>
    </source>
</evidence>
<gene>
    <name evidence="8" type="primary">earP</name>
    <name evidence="8" type="ORF">H3H36_23910</name>
</gene>
<keyword evidence="9" id="KW-1185">Reference proteome</keyword>
<keyword evidence="1" id="KW-0328">Glycosyltransferase</keyword>
<reference evidence="8 9" key="1">
    <citation type="submission" date="2020-07" db="EMBL/GenBank/DDBJ databases">
        <title>Novel species isolated from subtropical streams in China.</title>
        <authorList>
            <person name="Lu H."/>
        </authorList>
    </citation>
    <scope>NUCLEOTIDE SEQUENCE [LARGE SCALE GENOMIC DNA]</scope>
    <source>
        <strain evidence="8 9">FT3S</strain>
    </source>
</reference>
<evidence type="ECO:0000256" key="6">
    <source>
        <dbReference type="ARBA" id="ARBA00030025"/>
    </source>
</evidence>
<proteinExistence type="inferred from homology"/>
<keyword evidence="2 8" id="KW-0808">Transferase</keyword>
<dbReference type="GO" id="GO:0003746">
    <property type="term" value="F:translation elongation factor activity"/>
    <property type="evidence" value="ECO:0007669"/>
    <property type="project" value="UniProtKB-KW"/>
</dbReference>
<comment type="similarity">
    <text evidence="4">Belongs to the glycosyltransferase 104 family.</text>
</comment>
<evidence type="ECO:0000313" key="8">
    <source>
        <dbReference type="EMBL" id="MBA5608399.1"/>
    </source>
</evidence>
<dbReference type="AlphaFoldDB" id="A0A7W2EM19"/>
<evidence type="ECO:0000256" key="1">
    <source>
        <dbReference type="ARBA" id="ARBA00022676"/>
    </source>
</evidence>
<organism evidence="8 9">
    <name type="scientific">Rugamonas fusca</name>
    <dbReference type="NCBI Taxonomy" id="2758568"/>
    <lineage>
        <taxon>Bacteria</taxon>
        <taxon>Pseudomonadati</taxon>
        <taxon>Pseudomonadota</taxon>
        <taxon>Betaproteobacteria</taxon>
        <taxon>Burkholderiales</taxon>
        <taxon>Oxalobacteraceae</taxon>
        <taxon>Telluria group</taxon>
        <taxon>Rugamonas</taxon>
    </lineage>
</organism>
<accession>A0A7W2EM19</accession>
<evidence type="ECO:0000256" key="2">
    <source>
        <dbReference type="ARBA" id="ARBA00022679"/>
    </source>
</evidence>
<sequence length="418" mass="46118">MAGPVSCLLAPHARAWADALPEVVDPAGHGRPTTLAIFCKVVDNYGDVGICWRMARQLAHEHGVAVELWVDDLHSFRRICPEVATDTEVQRVGGVTVRHWHSQHGEFEAADVADIVIEFFGCDIPEGYIAAMVGREPRSVWLNLEGLTAEEWVEGCHTLPSSHPRLPLTKHFFFPGFTAKTGGLLVESALDERRRQFQADPAAMADFLAQLGLSPAEIAAQKVSMFCYPHAPVAGLFTAWEQGAEPVTCLVPEGVAAEAVRAFLGAEPVAGAVASRGALTLRVLPFVPQPDYDKLLWACDVNFVRGEDSFVRAQWAGKPFIWHIYPQDENLHHKKLRAFLHRYAGGLDGLTAFSLYWNGAGTDDQHSAALWYALRAEMPAITARAAEWQRQILENGDMTGNLLKFSRVIQSVKHETRV</sequence>
<protein>
    <recommendedName>
        <fullName evidence="5">Protein-arginine rhamnosyltransferase</fullName>
    </recommendedName>
    <alternativeName>
        <fullName evidence="6">EF-P arginine rhamnosyltransferase</fullName>
    </alternativeName>
</protein>
<comment type="function">
    <text evidence="3">Protein-arginine rhamnosyltransferase that catalyzes the transfer of a single rhamnose to elongation factor P (EF-P) on 'Lys-32', a modification required for EF-P-dependent rescue of polyproline stalled ribosomes.</text>
</comment>
<evidence type="ECO:0000256" key="3">
    <source>
        <dbReference type="ARBA" id="ARBA00024303"/>
    </source>
</evidence>
<dbReference type="EMBL" id="JACEZS010000030">
    <property type="protein sequence ID" value="MBA5608399.1"/>
    <property type="molecule type" value="Genomic_DNA"/>
</dbReference>
<dbReference type="Proteomes" id="UP000566711">
    <property type="component" value="Unassembled WGS sequence"/>
</dbReference>
<comment type="catalytic activity">
    <reaction evidence="7">
        <text>dTDP-beta-L-rhamnose + L-arginyl-[protein] = N(omega)-(alpha-L-rhamnosyl)-L-arginyl-[protein] + dTDP + H(+)</text>
        <dbReference type="Rhea" id="RHEA:66692"/>
        <dbReference type="Rhea" id="RHEA-COMP:10532"/>
        <dbReference type="Rhea" id="RHEA-COMP:17096"/>
        <dbReference type="ChEBI" id="CHEBI:15378"/>
        <dbReference type="ChEBI" id="CHEBI:29965"/>
        <dbReference type="ChEBI" id="CHEBI:57510"/>
        <dbReference type="ChEBI" id="CHEBI:58369"/>
        <dbReference type="ChEBI" id="CHEBI:167445"/>
    </reaction>
    <physiologicalReaction direction="left-to-right" evidence="7">
        <dbReference type="Rhea" id="RHEA:66693"/>
    </physiologicalReaction>
</comment>
<dbReference type="NCBIfam" id="TIGR03837">
    <property type="entry name" value="efp_Arg_rhamno"/>
    <property type="match status" value="1"/>
</dbReference>
<dbReference type="GO" id="GO:0106361">
    <property type="term" value="F:protein-arginine rhamnosyltransferase activity"/>
    <property type="evidence" value="ECO:0007669"/>
    <property type="project" value="InterPro"/>
</dbReference>
<comment type="caution">
    <text evidence="8">The sequence shown here is derived from an EMBL/GenBank/DDBJ whole genome shotgun (WGS) entry which is preliminary data.</text>
</comment>
<keyword evidence="8" id="KW-0251">Elongation factor</keyword>